<dbReference type="EMBL" id="LNYH01000151">
    <property type="protein sequence ID" value="KTD13976.1"/>
    <property type="molecule type" value="Genomic_DNA"/>
</dbReference>
<dbReference type="GO" id="GO:0004803">
    <property type="term" value="F:transposase activity"/>
    <property type="evidence" value="ECO:0007669"/>
    <property type="project" value="InterPro"/>
</dbReference>
<dbReference type="Proteomes" id="UP000054761">
    <property type="component" value="Unassembled WGS sequence"/>
</dbReference>
<organism evidence="3 4">
    <name type="scientific">Legionella israelensis</name>
    <dbReference type="NCBI Taxonomy" id="454"/>
    <lineage>
        <taxon>Bacteria</taxon>
        <taxon>Pseudomonadati</taxon>
        <taxon>Pseudomonadota</taxon>
        <taxon>Gammaproteobacteria</taxon>
        <taxon>Legionellales</taxon>
        <taxon>Legionellaceae</taxon>
        <taxon>Legionella</taxon>
    </lineage>
</organism>
<dbReference type="RefSeq" id="WP_082636595.1">
    <property type="nucleotide sequence ID" value="NZ_CAAAJA010000077.1"/>
</dbReference>
<dbReference type="Pfam" id="PF01609">
    <property type="entry name" value="DDE_Tnp_1"/>
    <property type="match status" value="1"/>
</dbReference>
<dbReference type="STRING" id="454.Lisr_2752"/>
<evidence type="ECO:0000313" key="3">
    <source>
        <dbReference type="EMBL" id="KTD13976.1"/>
    </source>
</evidence>
<dbReference type="AlphaFoldDB" id="A0A0W0V1J6"/>
<reference evidence="3 4" key="1">
    <citation type="submission" date="2015-11" db="EMBL/GenBank/DDBJ databases">
        <title>Genomic analysis of 38 Legionella species identifies large and diverse effector repertoires.</title>
        <authorList>
            <person name="Burstein D."/>
            <person name="Amaro F."/>
            <person name="Zusman T."/>
            <person name="Lifshitz Z."/>
            <person name="Cohen O."/>
            <person name="Gilbert J.A."/>
            <person name="Pupko T."/>
            <person name="Shuman H.A."/>
            <person name="Segal G."/>
        </authorList>
    </citation>
    <scope>NUCLEOTIDE SEQUENCE [LARGE SCALE GENOMIC DNA]</scope>
    <source>
        <strain evidence="3 4">Bercovier 4</strain>
    </source>
</reference>
<dbReference type="NCBIfam" id="NF033580">
    <property type="entry name" value="transpos_IS5_3"/>
    <property type="match status" value="1"/>
</dbReference>
<dbReference type="InterPro" id="IPR002559">
    <property type="entry name" value="Transposase_11"/>
</dbReference>
<feature type="domain" description="Transposase IS4-like" evidence="2">
    <location>
        <begin position="2"/>
        <end position="156"/>
    </location>
</feature>
<keyword evidence="1" id="KW-0812">Transmembrane</keyword>
<protein>
    <submittedName>
        <fullName evidence="3">Transposase</fullName>
    </submittedName>
</protein>
<proteinExistence type="predicted"/>
<accession>A0A0W0V1J6</accession>
<comment type="caution">
    <text evidence="3">The sequence shown here is derived from an EMBL/GenBank/DDBJ whole genome shotgun (WGS) entry which is preliminary data.</text>
</comment>
<sequence length="160" mass="18243">MMDGSIVRAHQHAAGAIGGQDYQALGRCRGGFSSKIHAKVDSFGLPLGFILTGGQEHEIKMAKDLLSEDKSEYLLADRAYDSNEFREELARRGVETVIPSKKNRYLFIEHDAHIYKERNHIERFFNRIKGFRRIATRYDKTAAMFLGALTVISILLWLKL</sequence>
<evidence type="ECO:0000256" key="1">
    <source>
        <dbReference type="SAM" id="Phobius"/>
    </source>
</evidence>
<keyword evidence="1" id="KW-0472">Membrane</keyword>
<dbReference type="GO" id="GO:0003677">
    <property type="term" value="F:DNA binding"/>
    <property type="evidence" value="ECO:0007669"/>
    <property type="project" value="InterPro"/>
</dbReference>
<dbReference type="InterPro" id="IPR012337">
    <property type="entry name" value="RNaseH-like_sf"/>
</dbReference>
<evidence type="ECO:0000313" key="4">
    <source>
        <dbReference type="Proteomes" id="UP000054761"/>
    </source>
</evidence>
<name>A0A0W0V1J6_9GAMM</name>
<evidence type="ECO:0000259" key="2">
    <source>
        <dbReference type="Pfam" id="PF01609"/>
    </source>
</evidence>
<gene>
    <name evidence="3" type="ORF">Lisr_2752</name>
</gene>
<keyword evidence="1" id="KW-1133">Transmembrane helix</keyword>
<dbReference type="PANTHER" id="PTHR30007:SF1">
    <property type="entry name" value="BLR1914 PROTEIN"/>
    <property type="match status" value="1"/>
</dbReference>
<feature type="transmembrane region" description="Helical" evidence="1">
    <location>
        <begin position="141"/>
        <end position="158"/>
    </location>
</feature>
<dbReference type="SUPFAM" id="SSF53098">
    <property type="entry name" value="Ribonuclease H-like"/>
    <property type="match status" value="1"/>
</dbReference>
<dbReference type="PANTHER" id="PTHR30007">
    <property type="entry name" value="PHP DOMAIN PROTEIN"/>
    <property type="match status" value="1"/>
</dbReference>
<dbReference type="GO" id="GO:0006313">
    <property type="term" value="P:DNA transposition"/>
    <property type="evidence" value="ECO:0007669"/>
    <property type="project" value="InterPro"/>
</dbReference>
<keyword evidence="4" id="KW-1185">Reference proteome</keyword>